<organism evidence="1">
    <name type="scientific">Oxalobacter aliiformigenes</name>
    <dbReference type="NCBI Taxonomy" id="2946593"/>
    <lineage>
        <taxon>Bacteria</taxon>
        <taxon>Pseudomonadati</taxon>
        <taxon>Pseudomonadota</taxon>
        <taxon>Betaproteobacteria</taxon>
        <taxon>Burkholderiales</taxon>
        <taxon>Oxalobacteraceae</taxon>
        <taxon>Oxalobacter</taxon>
    </lineage>
</organism>
<proteinExistence type="predicted"/>
<reference evidence="1" key="1">
    <citation type="journal article" date="2022" name="Front. Microbiol.">
        <title>New perspectives on an old grouping: The genomic and phenotypic variability of Oxalobacter formigenes and the implications for calcium oxalate stone prevention.</title>
        <authorList>
            <person name="Chmiel J.A."/>
            <person name="Carr C."/>
            <person name="Stuivenberg G.A."/>
            <person name="Venema R."/>
            <person name="Chanyi R.M."/>
            <person name="Al K.F."/>
            <person name="Giguere D."/>
            <person name="Say H."/>
            <person name="Akouris P.P."/>
            <person name="Dominguez Romero S.A."/>
            <person name="Kwong A."/>
            <person name="Tai V."/>
            <person name="Koval S.F."/>
            <person name="Razvi H."/>
            <person name="Bjazevic J."/>
            <person name="Burton J.P."/>
        </authorList>
    </citation>
    <scope>NUCLEOTIDE SEQUENCE</scope>
    <source>
        <strain evidence="1">OxK</strain>
    </source>
</reference>
<protein>
    <submittedName>
        <fullName evidence="1">Uncharacterized protein</fullName>
    </submittedName>
</protein>
<evidence type="ECO:0000313" key="1">
    <source>
        <dbReference type="EMBL" id="WAV90403.1"/>
    </source>
</evidence>
<sequence length="57" mass="6345">MKTRTLIAIIISILLTRFGFFSYMAEPEFVTHGRPHDSLISVFGLANIAGNIVAEKH</sequence>
<accession>A0A9E9NS87</accession>
<dbReference type="RefSeq" id="WP_269315495.1">
    <property type="nucleotide sequence ID" value="NZ_CP098251.1"/>
</dbReference>
<dbReference type="AlphaFoldDB" id="A0A9E9NS87"/>
<dbReference type="Proteomes" id="UP001164819">
    <property type="component" value="Chromosome"/>
</dbReference>
<dbReference type="EMBL" id="CP098251">
    <property type="protein sequence ID" value="WAV90403.1"/>
    <property type="molecule type" value="Genomic_DNA"/>
</dbReference>
<gene>
    <name evidence="1" type="ORF">NB646_05885</name>
</gene>
<name>A0A9E9NS87_9BURK</name>